<feature type="domain" description="Inhibitor I9" evidence="10">
    <location>
        <begin position="38"/>
        <end position="103"/>
    </location>
</feature>
<sequence length="385" mass="39329">MRASTLLALLPLAMAAPSRRASPAPVLIPRGTQLVEGKYIVKMKAEAHTAAVDTAIASIKADADYTYTHSFSGFAASLTSAEIEKLKNDPSVEYIEQDAIVTITETVTQSNADWGLSRISSKEPGTTAYNYDSSAGEGTCAYVVDTGIDVQHPEFEGRAKWLKNFSGDGQDTDGQGHGTHVSGTIAGKTYGVAKKANLFAVKVLDSNGEGTNSAVIAGMDFVAKDAAGQECPKGVVVNMSLGGTQSDAVNQAAASITGAGLFLAVAAGNDGADTSGYSPASEPSVCTVGATEKDDTLASYSNIGELVDILAPGTDITSAWPGNRTNTISGTSMASPHVAGLGAYLLGLGEKVDGLCDTIASSALKGAIQGVPQGTVNLLIQNASQ</sequence>
<dbReference type="OrthoDB" id="206201at2759"/>
<dbReference type="GO" id="GO:0004252">
    <property type="term" value="F:serine-type endopeptidase activity"/>
    <property type="evidence" value="ECO:0007669"/>
    <property type="project" value="UniProtKB-UniRule"/>
</dbReference>
<dbReference type="GO" id="GO:0006508">
    <property type="term" value="P:proteolysis"/>
    <property type="evidence" value="ECO:0007669"/>
    <property type="project" value="UniProtKB-KW"/>
</dbReference>
<dbReference type="PANTHER" id="PTHR43806">
    <property type="entry name" value="PEPTIDASE S8"/>
    <property type="match status" value="1"/>
</dbReference>
<dbReference type="PROSITE" id="PS00137">
    <property type="entry name" value="SUBTILASE_HIS"/>
    <property type="match status" value="1"/>
</dbReference>
<name>A0A395NVV4_TRIAR</name>
<evidence type="ECO:0000256" key="5">
    <source>
        <dbReference type="ARBA" id="ARBA00022825"/>
    </source>
</evidence>
<accession>A0A395NVV4</accession>
<dbReference type="SUPFAM" id="SSF52743">
    <property type="entry name" value="Subtilisin-like"/>
    <property type="match status" value="1"/>
</dbReference>
<feature type="signal peptide" evidence="8">
    <location>
        <begin position="1"/>
        <end position="15"/>
    </location>
</feature>
<dbReference type="InterPro" id="IPR023828">
    <property type="entry name" value="Peptidase_S8_Ser-AS"/>
</dbReference>
<keyword evidence="5 6" id="KW-0720">Serine protease</keyword>
<evidence type="ECO:0000256" key="2">
    <source>
        <dbReference type="ARBA" id="ARBA00022670"/>
    </source>
</evidence>
<keyword evidence="12" id="KW-1185">Reference proteome</keyword>
<gene>
    <name evidence="11" type="ORF">TARUN_1938</name>
</gene>
<dbReference type="InterPro" id="IPR010259">
    <property type="entry name" value="S8pro/Inhibitor_I9"/>
</dbReference>
<evidence type="ECO:0000256" key="8">
    <source>
        <dbReference type="SAM" id="SignalP"/>
    </source>
</evidence>
<dbReference type="Pfam" id="PF00082">
    <property type="entry name" value="Peptidase_S8"/>
    <property type="match status" value="1"/>
</dbReference>
<dbReference type="EMBL" id="PXOA01000118">
    <property type="protein sequence ID" value="RFU80262.1"/>
    <property type="molecule type" value="Genomic_DNA"/>
</dbReference>
<dbReference type="PROSITE" id="PS00138">
    <property type="entry name" value="SUBTILASE_SER"/>
    <property type="match status" value="1"/>
</dbReference>
<dbReference type="InterPro" id="IPR022398">
    <property type="entry name" value="Peptidase_S8_His-AS"/>
</dbReference>
<evidence type="ECO:0000256" key="3">
    <source>
        <dbReference type="ARBA" id="ARBA00022729"/>
    </source>
</evidence>
<protein>
    <submittedName>
        <fullName evidence="11">Serine protease</fullName>
    </submittedName>
</protein>
<evidence type="ECO:0000256" key="7">
    <source>
        <dbReference type="RuleBase" id="RU003355"/>
    </source>
</evidence>
<evidence type="ECO:0000256" key="1">
    <source>
        <dbReference type="ARBA" id="ARBA00011073"/>
    </source>
</evidence>
<feature type="active site" description="Charge relay system" evidence="6">
    <location>
        <position position="332"/>
    </location>
</feature>
<feature type="active site" description="Charge relay system" evidence="6">
    <location>
        <position position="145"/>
    </location>
</feature>
<proteinExistence type="inferred from homology"/>
<dbReference type="InterPro" id="IPR037045">
    <property type="entry name" value="S8pro/Inhibitor_I9_sf"/>
</dbReference>
<dbReference type="InterPro" id="IPR036852">
    <property type="entry name" value="Peptidase_S8/S53_dom_sf"/>
</dbReference>
<dbReference type="PROSITE" id="PS51892">
    <property type="entry name" value="SUBTILASE"/>
    <property type="match status" value="1"/>
</dbReference>
<dbReference type="PANTHER" id="PTHR43806:SF58">
    <property type="entry name" value="ALKALINE PROTEASE 1-RELATED"/>
    <property type="match status" value="1"/>
</dbReference>
<dbReference type="AlphaFoldDB" id="A0A395NVV4"/>
<dbReference type="Proteomes" id="UP000266272">
    <property type="component" value="Unassembled WGS sequence"/>
</dbReference>
<feature type="active site" description="Charge relay system" evidence="6">
    <location>
        <position position="177"/>
    </location>
</feature>
<dbReference type="PROSITE" id="PS00136">
    <property type="entry name" value="SUBTILASE_ASP"/>
    <property type="match status" value="1"/>
</dbReference>
<reference evidence="11 12" key="1">
    <citation type="journal article" date="2018" name="PLoS Pathog.">
        <title>Evolution of structural diversity of trichothecenes, a family of toxins produced by plant pathogenic and entomopathogenic fungi.</title>
        <authorList>
            <person name="Proctor R.H."/>
            <person name="McCormick S.P."/>
            <person name="Kim H.S."/>
            <person name="Cardoza R.E."/>
            <person name="Stanley A.M."/>
            <person name="Lindo L."/>
            <person name="Kelly A."/>
            <person name="Brown D.W."/>
            <person name="Lee T."/>
            <person name="Vaughan M.M."/>
            <person name="Alexander N.J."/>
            <person name="Busman M."/>
            <person name="Gutierrez S."/>
        </authorList>
    </citation>
    <scope>NUCLEOTIDE SEQUENCE [LARGE SCALE GENOMIC DNA]</scope>
    <source>
        <strain evidence="11 12">IBT 40837</strain>
    </source>
</reference>
<keyword evidence="2 6" id="KW-0645">Protease</keyword>
<dbReference type="InterPro" id="IPR034193">
    <property type="entry name" value="PCSK9_ProteinaseK-like"/>
</dbReference>
<dbReference type="FunFam" id="3.40.50.200:FF:000014">
    <property type="entry name" value="Proteinase K"/>
    <property type="match status" value="1"/>
</dbReference>
<evidence type="ECO:0000313" key="11">
    <source>
        <dbReference type="EMBL" id="RFU80262.1"/>
    </source>
</evidence>
<evidence type="ECO:0000256" key="4">
    <source>
        <dbReference type="ARBA" id="ARBA00022801"/>
    </source>
</evidence>
<feature type="chain" id="PRO_5017215905" evidence="8">
    <location>
        <begin position="16"/>
        <end position="385"/>
    </location>
</feature>
<dbReference type="Gene3D" id="3.40.50.200">
    <property type="entry name" value="Peptidase S8/S53 domain"/>
    <property type="match status" value="1"/>
</dbReference>
<dbReference type="InterPro" id="IPR015500">
    <property type="entry name" value="Peptidase_S8_subtilisin-rel"/>
</dbReference>
<evidence type="ECO:0000313" key="12">
    <source>
        <dbReference type="Proteomes" id="UP000266272"/>
    </source>
</evidence>
<dbReference type="CDD" id="cd04077">
    <property type="entry name" value="Peptidases_S8_PCSK9_ProteinaseK_like"/>
    <property type="match status" value="1"/>
</dbReference>
<organism evidence="11 12">
    <name type="scientific">Trichoderma arundinaceum</name>
    <dbReference type="NCBI Taxonomy" id="490622"/>
    <lineage>
        <taxon>Eukaryota</taxon>
        <taxon>Fungi</taxon>
        <taxon>Dikarya</taxon>
        <taxon>Ascomycota</taxon>
        <taxon>Pezizomycotina</taxon>
        <taxon>Sordariomycetes</taxon>
        <taxon>Hypocreomycetidae</taxon>
        <taxon>Hypocreales</taxon>
        <taxon>Hypocreaceae</taxon>
        <taxon>Trichoderma</taxon>
    </lineage>
</organism>
<keyword evidence="3 8" id="KW-0732">Signal</keyword>
<evidence type="ECO:0000256" key="6">
    <source>
        <dbReference type="PROSITE-ProRule" id="PRU01240"/>
    </source>
</evidence>
<comment type="caution">
    <text evidence="11">The sequence shown here is derived from an EMBL/GenBank/DDBJ whole genome shotgun (WGS) entry which is preliminary data.</text>
</comment>
<evidence type="ECO:0000259" key="10">
    <source>
        <dbReference type="Pfam" id="PF05922"/>
    </source>
</evidence>
<dbReference type="GO" id="GO:0005576">
    <property type="term" value="C:extracellular region"/>
    <property type="evidence" value="ECO:0007669"/>
    <property type="project" value="UniProtKB-ARBA"/>
</dbReference>
<dbReference type="InterPro" id="IPR050131">
    <property type="entry name" value="Peptidase_S8_subtilisin-like"/>
</dbReference>
<dbReference type="Gene3D" id="3.30.70.80">
    <property type="entry name" value="Peptidase S8 propeptide/proteinase inhibitor I9"/>
    <property type="match status" value="1"/>
</dbReference>
<dbReference type="SUPFAM" id="SSF54897">
    <property type="entry name" value="Protease propeptides/inhibitors"/>
    <property type="match status" value="1"/>
</dbReference>
<feature type="domain" description="Peptidase S8/S53" evidence="9">
    <location>
        <begin position="142"/>
        <end position="346"/>
    </location>
</feature>
<dbReference type="InterPro" id="IPR023827">
    <property type="entry name" value="Peptidase_S8_Asp-AS"/>
</dbReference>
<keyword evidence="4 6" id="KW-0378">Hydrolase</keyword>
<comment type="similarity">
    <text evidence="1 6 7">Belongs to the peptidase S8 family.</text>
</comment>
<dbReference type="Pfam" id="PF05922">
    <property type="entry name" value="Inhibitor_I9"/>
    <property type="match status" value="1"/>
</dbReference>
<dbReference type="STRING" id="490622.A0A395NVV4"/>
<dbReference type="InterPro" id="IPR000209">
    <property type="entry name" value="Peptidase_S8/S53_dom"/>
</dbReference>
<dbReference type="PRINTS" id="PR00723">
    <property type="entry name" value="SUBTILISIN"/>
</dbReference>
<evidence type="ECO:0000259" key="9">
    <source>
        <dbReference type="Pfam" id="PF00082"/>
    </source>
</evidence>